<protein>
    <submittedName>
        <fullName evidence="1">Uncharacterized protein</fullName>
    </submittedName>
</protein>
<comment type="caution">
    <text evidence="1">The sequence shown here is derived from an EMBL/GenBank/DDBJ whole genome shotgun (WGS) entry which is preliminary data.</text>
</comment>
<sequence>MATRAEKKRARELVDTLVWDLPEMNPKLGTLPPNPDGLEHCAEFEVLPGIKAVCFPDGDSWRGLLVQYDPATGQVTSTMEHQIRAQSDEDAPRWAQLVIYDILASAVKSAPSEAAATMPRERLAKVSQLLERL</sequence>
<dbReference type="EMBL" id="BSVA01000001">
    <property type="protein sequence ID" value="GMA91422.1"/>
    <property type="molecule type" value="Genomic_DNA"/>
</dbReference>
<gene>
    <name evidence="1" type="ORF">GCM10025869_19510</name>
</gene>
<keyword evidence="2" id="KW-1185">Reference proteome</keyword>
<proteinExistence type="predicted"/>
<dbReference type="Proteomes" id="UP001157069">
    <property type="component" value="Unassembled WGS sequence"/>
</dbReference>
<accession>A0ABQ6JSZ8</accession>
<organism evidence="1 2">
    <name type="scientific">Homoserinibacter gongjuensis</name>
    <dbReference type="NCBI Taxonomy" id="1162968"/>
    <lineage>
        <taxon>Bacteria</taxon>
        <taxon>Bacillati</taxon>
        <taxon>Actinomycetota</taxon>
        <taxon>Actinomycetes</taxon>
        <taxon>Micrococcales</taxon>
        <taxon>Microbacteriaceae</taxon>
        <taxon>Homoserinibacter</taxon>
    </lineage>
</organism>
<dbReference type="RefSeq" id="WP_284299741.1">
    <property type="nucleotide sequence ID" value="NZ_BSVA01000001.1"/>
</dbReference>
<evidence type="ECO:0000313" key="2">
    <source>
        <dbReference type="Proteomes" id="UP001157069"/>
    </source>
</evidence>
<name>A0ABQ6JSZ8_9MICO</name>
<evidence type="ECO:0000313" key="1">
    <source>
        <dbReference type="EMBL" id="GMA91422.1"/>
    </source>
</evidence>
<reference evidence="2" key="1">
    <citation type="journal article" date="2019" name="Int. J. Syst. Evol. Microbiol.">
        <title>The Global Catalogue of Microorganisms (GCM) 10K type strain sequencing project: providing services to taxonomists for standard genome sequencing and annotation.</title>
        <authorList>
            <consortium name="The Broad Institute Genomics Platform"/>
            <consortium name="The Broad Institute Genome Sequencing Center for Infectious Disease"/>
            <person name="Wu L."/>
            <person name="Ma J."/>
        </authorList>
    </citation>
    <scope>NUCLEOTIDE SEQUENCE [LARGE SCALE GENOMIC DNA]</scope>
    <source>
        <strain evidence="2">NBRC 108755</strain>
    </source>
</reference>